<dbReference type="RefSeq" id="WP_393971953.1">
    <property type="nucleotide sequence ID" value="NZ_CP133772.1"/>
</dbReference>
<dbReference type="AlphaFoldDB" id="A0AAX4NET5"/>
<keyword evidence="2" id="KW-1185">Reference proteome</keyword>
<dbReference type="Proteomes" id="UP001451606">
    <property type="component" value="Chromosome"/>
</dbReference>
<sequence length="99" mass="11553">MTIYTGHFTGLNQNKIPIENELFHALKPHVSVVHYQLTSSYFESREDNDLVLLGYFRDKKRGKEQMVIGLVMADCIPIYHEVWPSNTVGPKHWKRPDLL</sequence>
<dbReference type="KEGG" id="omr:OXIME_000546"/>
<evidence type="ECO:0000313" key="2">
    <source>
        <dbReference type="Proteomes" id="UP001451606"/>
    </source>
</evidence>
<evidence type="ECO:0000313" key="1">
    <source>
        <dbReference type="EMBL" id="WYX99996.1"/>
    </source>
</evidence>
<reference evidence="1 2" key="1">
    <citation type="submission" date="2023-09" db="EMBL/GenBank/DDBJ databases">
        <authorList>
            <person name="Golyshina O.V."/>
            <person name="Lunev E.A."/>
            <person name="Bargiela R."/>
            <person name="Gaines M.C."/>
            <person name="Daum B."/>
            <person name="Bale N.J."/>
            <person name="Koenen M."/>
            <person name="Sinninghe Damst J.S."/>
            <person name="Yakimov M."/>
            <person name="Golyshin P.N."/>
        </authorList>
    </citation>
    <scope>NUCLEOTIDE SEQUENCE [LARGE SCALE GENOMIC DNA]</scope>
    <source>
        <strain evidence="1 2">M1</strain>
    </source>
</reference>
<gene>
    <name evidence="1" type="ORF">OXIME_000546</name>
</gene>
<dbReference type="EMBL" id="CP133772">
    <property type="protein sequence ID" value="WYX99996.1"/>
    <property type="molecule type" value="Genomic_DNA"/>
</dbReference>
<name>A0AAX4NET5_9ARCH</name>
<organism evidence="1 2">
    <name type="scientific">Oxyplasma meridianum</name>
    <dbReference type="NCBI Taxonomy" id="3073602"/>
    <lineage>
        <taxon>Archaea</taxon>
        <taxon>Methanobacteriati</taxon>
        <taxon>Thermoplasmatota</taxon>
        <taxon>Thermoplasmata</taxon>
        <taxon>Thermoplasmatales</taxon>
        <taxon>Thermoplasmataceae</taxon>
        <taxon>Oxyplasma</taxon>
    </lineage>
</organism>
<dbReference type="GeneID" id="95967275"/>
<accession>A0AAX4NET5</accession>
<protein>
    <submittedName>
        <fullName evidence="1">Uncharacterized protein</fullName>
    </submittedName>
</protein>
<proteinExistence type="predicted"/>